<reference evidence="5" key="1">
    <citation type="journal article" date="2023" name="G3 (Bethesda)">
        <title>Whole genome assembly and annotation of the endangered Caribbean coral Acropora cervicornis.</title>
        <authorList>
            <person name="Selwyn J.D."/>
            <person name="Vollmer S.V."/>
        </authorList>
    </citation>
    <scope>NUCLEOTIDE SEQUENCE</scope>
    <source>
        <strain evidence="5">K2</strain>
    </source>
</reference>
<comment type="similarity">
    <text evidence="1">Belongs to the DNA polymerase delta/II small subunit family.</text>
</comment>
<dbReference type="Pfam" id="PF18018">
    <property type="entry name" value="DNA_pol_D_N"/>
    <property type="match status" value="1"/>
</dbReference>
<dbReference type="Proteomes" id="UP001249851">
    <property type="component" value="Unassembled WGS sequence"/>
</dbReference>
<dbReference type="AlphaFoldDB" id="A0AAD9R281"/>
<accession>A0AAD9R281</accession>
<dbReference type="Gene3D" id="3.60.21.50">
    <property type="match status" value="1"/>
</dbReference>
<dbReference type="PANTHER" id="PTHR10416:SF0">
    <property type="entry name" value="DNA POLYMERASE DELTA SUBUNIT 2"/>
    <property type="match status" value="1"/>
</dbReference>
<evidence type="ECO:0000259" key="3">
    <source>
        <dbReference type="Pfam" id="PF04042"/>
    </source>
</evidence>
<proteinExistence type="inferred from homology"/>
<dbReference type="EMBL" id="JARQWQ010000005">
    <property type="protein sequence ID" value="KAK2571779.1"/>
    <property type="molecule type" value="Genomic_DNA"/>
</dbReference>
<keyword evidence="6" id="KW-1185">Reference proteome</keyword>
<evidence type="ECO:0000259" key="4">
    <source>
        <dbReference type="Pfam" id="PF18018"/>
    </source>
</evidence>
<reference evidence="5" key="2">
    <citation type="journal article" date="2023" name="Science">
        <title>Genomic signatures of disease resistance in endangered staghorn corals.</title>
        <authorList>
            <person name="Vollmer S.V."/>
            <person name="Selwyn J.D."/>
            <person name="Despard B.A."/>
            <person name="Roesel C.L."/>
        </authorList>
    </citation>
    <scope>NUCLEOTIDE SEQUENCE</scope>
    <source>
        <strain evidence="5">K2</strain>
    </source>
</reference>
<dbReference type="PANTHER" id="PTHR10416">
    <property type="entry name" value="DNA POLYMERASE DELTA SUBUNIT 2"/>
    <property type="match status" value="1"/>
</dbReference>
<dbReference type="GO" id="GO:0043625">
    <property type="term" value="C:delta DNA polymerase complex"/>
    <property type="evidence" value="ECO:0007669"/>
    <property type="project" value="TreeGrafter"/>
</dbReference>
<keyword evidence="2" id="KW-0235">DNA replication</keyword>
<comment type="caution">
    <text evidence="5">The sequence shown here is derived from an EMBL/GenBank/DDBJ whole genome shotgun (WGS) entry which is preliminary data.</text>
</comment>
<dbReference type="Gene3D" id="2.40.50.430">
    <property type="match status" value="1"/>
</dbReference>
<feature type="domain" description="DNA polymerase delta subunit OB-fold" evidence="4">
    <location>
        <begin position="105"/>
        <end position="166"/>
    </location>
</feature>
<feature type="domain" description="DNA polymerase alpha/delta/epsilon subunit B" evidence="3">
    <location>
        <begin position="209"/>
        <end position="340"/>
    </location>
</feature>
<dbReference type="GO" id="GO:0006271">
    <property type="term" value="P:DNA strand elongation involved in DNA replication"/>
    <property type="evidence" value="ECO:0007669"/>
    <property type="project" value="TreeGrafter"/>
</dbReference>
<dbReference type="InterPro" id="IPR040663">
    <property type="entry name" value="DNA_pol_D_N"/>
</dbReference>
<protein>
    <submittedName>
        <fullName evidence="5">DNA polymerase delta subunit 2</fullName>
    </submittedName>
</protein>
<evidence type="ECO:0000256" key="1">
    <source>
        <dbReference type="ARBA" id="ARBA00006035"/>
    </source>
</evidence>
<sequence>MLSPEGIDAKTTQLKAERLLSKPSAHEGKELFEERIERATCLYSNESERFVLKERNFARQYAQIYAVRIMAMRKKLAAAARRKWGVNFELKKQLAEVKGNEKCVHNLMPQPPRVKYADDGDELVIEDESERVVITGNIPVGNVVTGSIVALCGHTTDKGKFHVEEYCFSGFPYQTAPTLEPCLAQGEDRYVALVSGLGFGSESQDLLSLQMFSDLVSGELGIDIMPGEYDPANHTMPQQPLHRCMFPQAAAFSTFQSVTNPYEAIIGGIRILGTSGQNVQDIYRVSSFEDHMEILEHTLNWSHIAPTAPDTLGCHPYYIKDPFILEKCPHVYFVGNQPKYQSKIINA</sequence>
<dbReference type="GO" id="GO:0003677">
    <property type="term" value="F:DNA binding"/>
    <property type="evidence" value="ECO:0007669"/>
    <property type="project" value="InterPro"/>
</dbReference>
<dbReference type="Pfam" id="PF04042">
    <property type="entry name" value="DNA_pol_E_B"/>
    <property type="match status" value="1"/>
</dbReference>
<name>A0AAD9R281_ACRCE</name>
<evidence type="ECO:0000256" key="2">
    <source>
        <dbReference type="ARBA" id="ARBA00022705"/>
    </source>
</evidence>
<gene>
    <name evidence="5" type="ORF">P5673_003178</name>
</gene>
<organism evidence="5 6">
    <name type="scientific">Acropora cervicornis</name>
    <name type="common">Staghorn coral</name>
    <dbReference type="NCBI Taxonomy" id="6130"/>
    <lineage>
        <taxon>Eukaryota</taxon>
        <taxon>Metazoa</taxon>
        <taxon>Cnidaria</taxon>
        <taxon>Anthozoa</taxon>
        <taxon>Hexacorallia</taxon>
        <taxon>Scleractinia</taxon>
        <taxon>Astrocoeniina</taxon>
        <taxon>Acroporidae</taxon>
        <taxon>Acropora</taxon>
    </lineage>
</organism>
<evidence type="ECO:0000313" key="6">
    <source>
        <dbReference type="Proteomes" id="UP001249851"/>
    </source>
</evidence>
<dbReference type="InterPro" id="IPR007185">
    <property type="entry name" value="DNA_pol_a/d/e_bsu"/>
</dbReference>
<dbReference type="InterPro" id="IPR024826">
    <property type="entry name" value="DNA_pol_delta/II_ssu"/>
</dbReference>
<evidence type="ECO:0000313" key="5">
    <source>
        <dbReference type="EMBL" id="KAK2571779.1"/>
    </source>
</evidence>